<reference evidence="8 9" key="2">
    <citation type="journal article" date="2014" name="BMC Genomics">
        <title>An improved genome of the model marine alga Ostreococcus tauri unfolds by assessing Illumina de novo assemblies.</title>
        <authorList>
            <person name="Blanc-Mathieu R."/>
            <person name="Verhelst B."/>
            <person name="Derelle E."/>
            <person name="Rombauts S."/>
            <person name="Bouget F.Y."/>
            <person name="Carre I."/>
            <person name="Chateau A."/>
            <person name="Eyre-Walker A."/>
            <person name="Grimsley N."/>
            <person name="Moreau H."/>
            <person name="Piegu B."/>
            <person name="Rivals E."/>
            <person name="Schackwitz W."/>
            <person name="Van de Peer Y."/>
            <person name="Piganeau G."/>
        </authorList>
    </citation>
    <scope>NUCLEOTIDE SEQUENCE [LARGE SCALE GENOMIC DNA]</scope>
    <source>
        <strain evidence="9">OTTH 0595 / CCAP 157/2 / RCC745</strain>
    </source>
</reference>
<evidence type="ECO:0000256" key="6">
    <source>
        <dbReference type="SAM" id="SignalP"/>
    </source>
</evidence>
<name>Q01D61_OSTTA</name>
<feature type="domain" description="Cation/H+ exchanger transmembrane" evidence="7">
    <location>
        <begin position="55"/>
        <end position="430"/>
    </location>
</feature>
<dbReference type="EMBL" id="CAID01000003">
    <property type="protein sequence ID" value="CAL52742.1"/>
    <property type="molecule type" value="Genomic_DNA"/>
</dbReference>
<evidence type="ECO:0000256" key="3">
    <source>
        <dbReference type="ARBA" id="ARBA00022989"/>
    </source>
</evidence>
<evidence type="ECO:0000259" key="7">
    <source>
        <dbReference type="Pfam" id="PF00999"/>
    </source>
</evidence>
<feature type="transmembrane region" description="Helical" evidence="5">
    <location>
        <begin position="319"/>
        <end position="337"/>
    </location>
</feature>
<proteinExistence type="predicted"/>
<comment type="subcellular location">
    <subcellularLocation>
        <location evidence="1">Membrane</location>
        <topology evidence="1">Multi-pass membrane protein</topology>
    </subcellularLocation>
</comment>
<comment type="caution">
    <text evidence="8">The sequence shown here is derived from an EMBL/GenBank/DDBJ whole genome shotgun (WGS) entry which is preliminary data.</text>
</comment>
<keyword evidence="6" id="KW-0732">Signal</keyword>
<evidence type="ECO:0000256" key="5">
    <source>
        <dbReference type="SAM" id="Phobius"/>
    </source>
</evidence>
<sequence length="466" mass="48214">MRRLAVVREAVIWALVLSALYLACATASSASTRAAGTGGGTFFVLANALFVGRFAGIFASFIAPTPPLSCQIVAGIFLRNVPWINTRVGVATRDASGIVRTVALGLILTRAGLALDAGDARRRIKDVGSLALVPSTMEMVTSAGMGIGVLGIPTATAFALGFLLCGISLAVVVPPAVRLKREGKGSTVCDLILCASSFDGIYCVVGFGICAGVVGGGGGASSAWRVPAQLAGGLFAGLAASRAISLSGIVTAPERASSASSDSAIIMSIVMLALFAAKELGMNGGGALACIVFCVSLGSEWKSQGLENALKETSMFMNVLWNEFTAPLLFVIIGMSLDLTALDGAVAGKAIAIIFVGGIARALGVLLATQRIPSMNWSERAFLTMAWTPKATIQAALASVVLDQAKDVDEESDGQKLLQTALLCILITAPLGAWCIEYFAPRLLRPDDEMPVVVVEVLKSKEERKV</sequence>
<evidence type="ECO:0000313" key="9">
    <source>
        <dbReference type="Proteomes" id="UP000009170"/>
    </source>
</evidence>
<organism evidence="8 9">
    <name type="scientific">Ostreococcus tauri</name>
    <name type="common">Marine green alga</name>
    <dbReference type="NCBI Taxonomy" id="70448"/>
    <lineage>
        <taxon>Eukaryota</taxon>
        <taxon>Viridiplantae</taxon>
        <taxon>Chlorophyta</taxon>
        <taxon>Mamiellophyceae</taxon>
        <taxon>Mamiellales</taxon>
        <taxon>Bathycoccaceae</taxon>
        <taxon>Ostreococcus</taxon>
    </lineage>
</organism>
<accession>Q01D61</accession>
<reference evidence="9" key="1">
    <citation type="journal article" date="2006" name="Proc. Natl. Acad. Sci. U.S.A.">
        <title>Genome analysis of the smallest free-living eukaryote Ostreococcus tauri unveils many unique features.</title>
        <authorList>
            <person name="Derelle E."/>
            <person name="Ferraz C."/>
            <person name="Rombauts S."/>
            <person name="Rouze P."/>
            <person name="Worden A.Z."/>
            <person name="Robbens S."/>
            <person name="Partensky F."/>
            <person name="Degroeve S."/>
            <person name="Echeynie S."/>
            <person name="Cooke R."/>
            <person name="Saeys Y."/>
            <person name="Wuyts J."/>
            <person name="Jabbari K."/>
            <person name="Bowler C."/>
            <person name="Panaud O."/>
            <person name="Piegu B."/>
            <person name="Ball S.G."/>
            <person name="Ral J.-P."/>
            <person name="Bouget F.-Y."/>
            <person name="Piganeau G."/>
            <person name="De Baets B."/>
            <person name="Picard A."/>
            <person name="Delseny M."/>
            <person name="Demaille J."/>
            <person name="Van de Peer Y."/>
            <person name="Moreau H."/>
        </authorList>
    </citation>
    <scope>NUCLEOTIDE SEQUENCE [LARGE SCALE GENOMIC DNA]</scope>
    <source>
        <strain evidence="9">OTTH 0595 / CCAP 157/2 / RCC745</strain>
    </source>
</reference>
<dbReference type="PANTHER" id="PTHR31102:SF1">
    <property type="entry name" value="CATION_H+ EXCHANGER DOMAIN-CONTAINING PROTEIN"/>
    <property type="match status" value="1"/>
</dbReference>
<dbReference type="RefSeq" id="XP_003078002.1">
    <property type="nucleotide sequence ID" value="XM_003077954.1"/>
</dbReference>
<keyword evidence="9" id="KW-1185">Reference proteome</keyword>
<dbReference type="InterPro" id="IPR051843">
    <property type="entry name" value="CPA1_transporter"/>
</dbReference>
<feature type="transmembrane region" description="Helical" evidence="5">
    <location>
        <begin position="158"/>
        <end position="179"/>
    </location>
</feature>
<dbReference type="InParanoid" id="Q01D61"/>
<feature type="transmembrane region" description="Helical" evidence="5">
    <location>
        <begin position="191"/>
        <end position="214"/>
    </location>
</feature>
<protein>
    <submittedName>
        <fullName evidence="8">Unnamed product</fullName>
    </submittedName>
</protein>
<dbReference type="GO" id="GO:0015297">
    <property type="term" value="F:antiporter activity"/>
    <property type="evidence" value="ECO:0007669"/>
    <property type="project" value="InterPro"/>
</dbReference>
<dbReference type="GeneID" id="9833028"/>
<dbReference type="Pfam" id="PF00999">
    <property type="entry name" value="Na_H_Exchanger"/>
    <property type="match status" value="1"/>
</dbReference>
<evidence type="ECO:0000256" key="2">
    <source>
        <dbReference type="ARBA" id="ARBA00022692"/>
    </source>
</evidence>
<feature type="transmembrane region" description="Helical" evidence="5">
    <location>
        <begin position="381"/>
        <end position="402"/>
    </location>
</feature>
<feature type="signal peptide" evidence="6">
    <location>
        <begin position="1"/>
        <end position="27"/>
    </location>
</feature>
<dbReference type="OrthoDB" id="423807at2759"/>
<evidence type="ECO:0000256" key="1">
    <source>
        <dbReference type="ARBA" id="ARBA00004141"/>
    </source>
</evidence>
<feature type="transmembrane region" description="Helical" evidence="5">
    <location>
        <begin position="280"/>
        <end position="298"/>
    </location>
</feature>
<dbReference type="OMA" id="VPMKRAF"/>
<dbReference type="InterPro" id="IPR006153">
    <property type="entry name" value="Cation/H_exchanger_TM"/>
</dbReference>
<dbReference type="Proteomes" id="UP000009170">
    <property type="component" value="Unassembled WGS sequence"/>
</dbReference>
<feature type="transmembrane region" description="Helical" evidence="5">
    <location>
        <begin position="417"/>
        <end position="440"/>
    </location>
</feature>
<gene>
    <name evidence="8" type="ORF">OT_ostta03g00910</name>
</gene>
<dbReference type="KEGG" id="ota:OT_ostta03g00910"/>
<dbReference type="GO" id="GO:0016020">
    <property type="term" value="C:membrane"/>
    <property type="evidence" value="ECO:0007669"/>
    <property type="project" value="UniProtKB-SubCell"/>
</dbReference>
<keyword evidence="2 5" id="KW-0812">Transmembrane</keyword>
<dbReference type="GO" id="GO:1902600">
    <property type="term" value="P:proton transmembrane transport"/>
    <property type="evidence" value="ECO:0007669"/>
    <property type="project" value="InterPro"/>
</dbReference>
<feature type="transmembrane region" description="Helical" evidence="5">
    <location>
        <begin position="130"/>
        <end position="152"/>
    </location>
</feature>
<feature type="transmembrane region" description="Helical" evidence="5">
    <location>
        <begin position="226"/>
        <end position="244"/>
    </location>
</feature>
<feature type="chain" id="PRO_5004162194" evidence="6">
    <location>
        <begin position="28"/>
        <end position="466"/>
    </location>
</feature>
<evidence type="ECO:0000256" key="4">
    <source>
        <dbReference type="ARBA" id="ARBA00023136"/>
    </source>
</evidence>
<evidence type="ECO:0000313" key="8">
    <source>
        <dbReference type="EMBL" id="CAL52742.1"/>
    </source>
</evidence>
<keyword evidence="4 5" id="KW-0472">Membrane</keyword>
<dbReference type="AlphaFoldDB" id="Q01D61"/>
<dbReference type="PANTHER" id="PTHR31102">
    <property type="match status" value="1"/>
</dbReference>
<feature type="transmembrane region" description="Helical" evidence="5">
    <location>
        <begin position="256"/>
        <end position="274"/>
    </location>
</feature>
<keyword evidence="3 5" id="KW-1133">Transmembrane helix</keyword>
<feature type="transmembrane region" description="Helical" evidence="5">
    <location>
        <begin position="349"/>
        <end position="369"/>
    </location>
</feature>